<dbReference type="Gene3D" id="3.30.230.10">
    <property type="match status" value="1"/>
</dbReference>
<reference evidence="4" key="1">
    <citation type="submission" date="2016-04" db="EMBL/GenBank/DDBJ databases">
        <authorList>
            <person name="Shah S.A."/>
            <person name="Garrett R.A."/>
        </authorList>
    </citation>
    <scope>NUCLEOTIDE SEQUENCE [LARGE SCALE GENOMIC DNA]</scope>
    <source>
        <strain evidence="4">ATCC 35091 / DSM 1616 / JCM 8930 / NBRC 15331 / P1</strain>
    </source>
</reference>
<dbReference type="PANTHER" id="PTHR42282">
    <property type="entry name" value="PANTOATE KINASE-RELATED"/>
    <property type="match status" value="1"/>
</dbReference>
<dbReference type="SUPFAM" id="SSF54211">
    <property type="entry name" value="Ribosomal protein S5 domain 2-like"/>
    <property type="match status" value="1"/>
</dbReference>
<accession>A0A157T5B1</accession>
<keyword evidence="1" id="KW-0173">Coenzyme A biosynthesis</keyword>
<dbReference type="InterPro" id="IPR006204">
    <property type="entry name" value="GHMP_kinase_N_dom"/>
</dbReference>
<keyword evidence="1 3" id="KW-0418">Kinase</keyword>
<evidence type="ECO:0000313" key="4">
    <source>
        <dbReference type="Proteomes" id="UP000076770"/>
    </source>
</evidence>
<comment type="function">
    <text evidence="1">Phosphorylates (R)-pantoate to form (R)-4-phosphopantoate in the CoA biosynthesis pathway.</text>
</comment>
<dbReference type="EMBL" id="LT549890">
    <property type="protein sequence ID" value="SAI86078.1"/>
    <property type="molecule type" value="Genomic_DNA"/>
</dbReference>
<dbReference type="InterPro" id="IPR014721">
    <property type="entry name" value="Ribsml_uS5_D2-typ_fold_subgr"/>
</dbReference>
<proteinExistence type="inferred from homology"/>
<dbReference type="GO" id="GO:0016301">
    <property type="term" value="F:kinase activity"/>
    <property type="evidence" value="ECO:0007669"/>
    <property type="project" value="UniProtKB-UniRule"/>
</dbReference>
<dbReference type="EC" id="2.7.1.169" evidence="1"/>
<dbReference type="Proteomes" id="UP000076770">
    <property type="component" value="Chromosome i"/>
</dbReference>
<keyword evidence="1" id="KW-0808">Transferase</keyword>
<feature type="domain" description="GHMP kinase N-terminal" evidence="2">
    <location>
        <begin position="84"/>
        <end position="156"/>
    </location>
</feature>
<dbReference type="Pfam" id="PF00288">
    <property type="entry name" value="GHMP_kinases_N"/>
    <property type="match status" value="1"/>
</dbReference>
<sequence length="271" mass="30018">MMRLKSQLLLVKIINNSFIVLGVEIKVPISISGIWYPVIEKENLIKSGSIGLTLTLEPYITAEIRNGSGIEFNGIEIQLPNYEILKKKLGEYKLSVYSEVPLGYGYGLSGAISLAYALGVKELTPISEEDAVNTAHLSDVLSGNGLGDVIAQYYGGGLVYRKKAGGLGYGEVEVINMDWSYYPIFSQPISQLPTKSIIKRSEIALKLIDDFLKNPSPLKFIEVAQQFTSSLGFSSEYPYSYRKKGIIVKIFEPEYGVWIKHKIASRGAYVI</sequence>
<dbReference type="PIRSF" id="PIRSF016896">
    <property type="entry name" value="GHMP_arc_MJ0969"/>
    <property type="match status" value="1"/>
</dbReference>
<name>A0A157T5B1_SACSO</name>
<dbReference type="PANTHER" id="PTHR42282:SF1">
    <property type="entry name" value="PANTOATE KINASE"/>
    <property type="match status" value="1"/>
</dbReference>
<comment type="catalytic activity">
    <reaction evidence="1">
        <text>(R)-pantoate + ATP = (R)-4-phosphopantoate + ADP + H(+)</text>
        <dbReference type="Rhea" id="RHEA:28246"/>
        <dbReference type="ChEBI" id="CHEBI:15378"/>
        <dbReference type="ChEBI" id="CHEBI:15980"/>
        <dbReference type="ChEBI" id="CHEBI:30616"/>
        <dbReference type="ChEBI" id="CHEBI:61294"/>
        <dbReference type="ChEBI" id="CHEBI:456216"/>
        <dbReference type="EC" id="2.7.1.169"/>
    </reaction>
</comment>
<evidence type="ECO:0000313" key="3">
    <source>
        <dbReference type="EMBL" id="SAI86078.1"/>
    </source>
</evidence>
<dbReference type="InterPro" id="IPR012043">
    <property type="entry name" value="PoK"/>
</dbReference>
<comment type="similarity">
    <text evidence="1">Belongs to the GHMP kinase family. PoK subfamily.</text>
</comment>
<dbReference type="InterPro" id="IPR020568">
    <property type="entry name" value="Ribosomal_Su5_D2-typ_SF"/>
</dbReference>
<evidence type="ECO:0000256" key="1">
    <source>
        <dbReference type="HAMAP-Rule" id="MF_02223"/>
    </source>
</evidence>
<comment type="pathway">
    <text evidence="1">Cofactor biosynthesis; coenzyme A biosynthesis.</text>
</comment>
<keyword evidence="1" id="KW-0547">Nucleotide-binding</keyword>
<protein>
    <recommendedName>
        <fullName evidence="1">Pantoate kinase</fullName>
        <shortName evidence="1">PoK</shortName>
        <ecNumber evidence="1">2.7.1.169</ecNumber>
    </recommendedName>
</protein>
<dbReference type="HAMAP" id="MF_02223">
    <property type="entry name" value="Pantoate_kinase"/>
    <property type="match status" value="1"/>
</dbReference>
<dbReference type="GO" id="GO:0005524">
    <property type="term" value="F:ATP binding"/>
    <property type="evidence" value="ECO:0007669"/>
    <property type="project" value="UniProtKB-KW"/>
</dbReference>
<gene>
    <name evidence="3" type="ORF">SSOP1_2524</name>
</gene>
<dbReference type="PATRIC" id="fig|2287.9.peg.2651"/>
<dbReference type="AlphaFoldDB" id="A0A157T5B1"/>
<dbReference type="UniPathway" id="UPA00241"/>
<organism evidence="3 4">
    <name type="scientific">Saccharolobus solfataricus</name>
    <name type="common">Sulfolobus solfataricus</name>
    <dbReference type="NCBI Taxonomy" id="2287"/>
    <lineage>
        <taxon>Archaea</taxon>
        <taxon>Thermoproteota</taxon>
        <taxon>Thermoprotei</taxon>
        <taxon>Sulfolobales</taxon>
        <taxon>Sulfolobaceae</taxon>
        <taxon>Saccharolobus</taxon>
    </lineage>
</organism>
<dbReference type="GO" id="GO:0015937">
    <property type="term" value="P:coenzyme A biosynthetic process"/>
    <property type="evidence" value="ECO:0007669"/>
    <property type="project" value="UniProtKB-UniRule"/>
</dbReference>
<keyword evidence="1" id="KW-0067">ATP-binding</keyword>
<evidence type="ECO:0000259" key="2">
    <source>
        <dbReference type="Pfam" id="PF00288"/>
    </source>
</evidence>